<evidence type="ECO:0000259" key="6">
    <source>
        <dbReference type="Pfam" id="PF08281"/>
    </source>
</evidence>
<gene>
    <name evidence="7" type="ordered locus">RPE_4556</name>
</gene>
<evidence type="ECO:0000256" key="1">
    <source>
        <dbReference type="ARBA" id="ARBA00010641"/>
    </source>
</evidence>
<dbReference type="GO" id="GO:0006352">
    <property type="term" value="P:DNA-templated transcription initiation"/>
    <property type="evidence" value="ECO:0007669"/>
    <property type="project" value="InterPro"/>
</dbReference>
<keyword evidence="4" id="KW-0804">Transcription</keyword>
<dbReference type="HOGENOM" id="CLU_047691_12_3_5"/>
<keyword evidence="3" id="KW-0731">Sigma factor</keyword>
<dbReference type="GO" id="GO:0016987">
    <property type="term" value="F:sigma factor activity"/>
    <property type="evidence" value="ECO:0007669"/>
    <property type="project" value="UniProtKB-KW"/>
</dbReference>
<dbReference type="Gene3D" id="1.10.10.10">
    <property type="entry name" value="Winged helix-like DNA-binding domain superfamily/Winged helix DNA-binding domain"/>
    <property type="match status" value="1"/>
</dbReference>
<evidence type="ECO:0000256" key="3">
    <source>
        <dbReference type="ARBA" id="ARBA00023082"/>
    </source>
</evidence>
<dbReference type="Pfam" id="PF08281">
    <property type="entry name" value="Sigma70_r4_2"/>
    <property type="match status" value="1"/>
</dbReference>
<dbReference type="InterPro" id="IPR014284">
    <property type="entry name" value="RNA_pol_sigma-70_dom"/>
</dbReference>
<feature type="domain" description="RNA polymerase sigma-70 region 2" evidence="5">
    <location>
        <begin position="16"/>
        <end position="78"/>
    </location>
</feature>
<evidence type="ECO:0000259" key="5">
    <source>
        <dbReference type="Pfam" id="PF04542"/>
    </source>
</evidence>
<evidence type="ECO:0000313" key="7">
    <source>
        <dbReference type="EMBL" id="ABJ08476.1"/>
    </source>
</evidence>
<keyword evidence="2" id="KW-0805">Transcription regulation</keyword>
<dbReference type="STRING" id="316055.RPE_4556"/>
<reference evidence="7" key="1">
    <citation type="submission" date="2006-09" db="EMBL/GenBank/DDBJ databases">
        <title>Complete sequence of Rhodopseudomonas palustris BisA53.</title>
        <authorList>
            <consortium name="US DOE Joint Genome Institute"/>
            <person name="Copeland A."/>
            <person name="Lucas S."/>
            <person name="Lapidus A."/>
            <person name="Barry K."/>
            <person name="Detter J.C."/>
            <person name="Glavina del Rio T."/>
            <person name="Hammon N."/>
            <person name="Israni S."/>
            <person name="Dalin E."/>
            <person name="Tice H."/>
            <person name="Pitluck S."/>
            <person name="Chain P."/>
            <person name="Malfatti S."/>
            <person name="Shin M."/>
            <person name="Vergez L."/>
            <person name="Schmutz J."/>
            <person name="Larimer F."/>
            <person name="Land M."/>
            <person name="Hauser L."/>
            <person name="Pelletier D.A."/>
            <person name="Kyrpides N."/>
            <person name="Kim E."/>
            <person name="Harwood C.S."/>
            <person name="Oda Y."/>
            <person name="Richardson P."/>
        </authorList>
    </citation>
    <scope>NUCLEOTIDE SEQUENCE [LARGE SCALE GENOMIC DNA]</scope>
    <source>
        <strain evidence="7">BisA53</strain>
    </source>
</reference>
<dbReference type="EMBL" id="CP000463">
    <property type="protein sequence ID" value="ABJ08476.1"/>
    <property type="molecule type" value="Genomic_DNA"/>
</dbReference>
<feature type="domain" description="RNA polymerase sigma factor 70 region 4 type 2" evidence="6">
    <location>
        <begin position="110"/>
        <end position="162"/>
    </location>
</feature>
<dbReference type="PANTHER" id="PTHR43133:SF63">
    <property type="entry name" value="RNA POLYMERASE SIGMA FACTOR FECI-RELATED"/>
    <property type="match status" value="1"/>
</dbReference>
<evidence type="ECO:0000256" key="2">
    <source>
        <dbReference type="ARBA" id="ARBA00023015"/>
    </source>
</evidence>
<comment type="similarity">
    <text evidence="1">Belongs to the sigma-70 factor family. ECF subfamily.</text>
</comment>
<dbReference type="InterPro" id="IPR039425">
    <property type="entry name" value="RNA_pol_sigma-70-like"/>
</dbReference>
<dbReference type="OrthoDB" id="9794372at2"/>
<dbReference type="SUPFAM" id="SSF88659">
    <property type="entry name" value="Sigma3 and sigma4 domains of RNA polymerase sigma factors"/>
    <property type="match status" value="1"/>
</dbReference>
<dbReference type="Pfam" id="PF04542">
    <property type="entry name" value="Sigma70_r2"/>
    <property type="match status" value="1"/>
</dbReference>
<dbReference type="PANTHER" id="PTHR43133">
    <property type="entry name" value="RNA POLYMERASE ECF-TYPE SIGMA FACTO"/>
    <property type="match status" value="1"/>
</dbReference>
<dbReference type="SUPFAM" id="SSF88946">
    <property type="entry name" value="Sigma2 domain of RNA polymerase sigma factors"/>
    <property type="match status" value="1"/>
</dbReference>
<dbReference type="Gene3D" id="1.10.1740.10">
    <property type="match status" value="1"/>
</dbReference>
<dbReference type="InterPro" id="IPR036388">
    <property type="entry name" value="WH-like_DNA-bd_sf"/>
</dbReference>
<dbReference type="AlphaFoldDB" id="Q07HV8"/>
<dbReference type="InterPro" id="IPR007627">
    <property type="entry name" value="RNA_pol_sigma70_r2"/>
</dbReference>
<protein>
    <submittedName>
        <fullName evidence="7">RNA polymerase, sigma-24 subunit, ECF subfamily</fullName>
    </submittedName>
</protein>
<accession>Q07HV8</accession>
<dbReference type="KEGG" id="rpe:RPE_4556"/>
<name>Q07HV8_RHOP5</name>
<sequence length="171" mass="19531">MTENALAIIRNLFVDRYDDLKARLTRRLGSADLAGDAMQETWLRLARTESVGVVQSPNSYLFRIALNAAEDRSRTERRQRLLPVEIESLLELPDPAPSPEQITLGRSGLEAFKAIVDELPERRREIFLAARVGNVPRQEIAERLGVSRQLVTKELRLALEHCLARYKELRD</sequence>
<dbReference type="InterPro" id="IPR013249">
    <property type="entry name" value="RNA_pol_sigma70_r4_t2"/>
</dbReference>
<dbReference type="eggNOG" id="COG1595">
    <property type="taxonomic scope" value="Bacteria"/>
</dbReference>
<dbReference type="InterPro" id="IPR013324">
    <property type="entry name" value="RNA_pol_sigma_r3/r4-like"/>
</dbReference>
<organism evidence="7">
    <name type="scientific">Rhodopseudomonas palustris (strain BisA53)</name>
    <dbReference type="NCBI Taxonomy" id="316055"/>
    <lineage>
        <taxon>Bacteria</taxon>
        <taxon>Pseudomonadati</taxon>
        <taxon>Pseudomonadota</taxon>
        <taxon>Alphaproteobacteria</taxon>
        <taxon>Hyphomicrobiales</taxon>
        <taxon>Nitrobacteraceae</taxon>
        <taxon>Rhodopseudomonas</taxon>
    </lineage>
</organism>
<proteinExistence type="inferred from homology"/>
<dbReference type="NCBIfam" id="TIGR02937">
    <property type="entry name" value="sigma70-ECF"/>
    <property type="match status" value="1"/>
</dbReference>
<dbReference type="GO" id="GO:0003677">
    <property type="term" value="F:DNA binding"/>
    <property type="evidence" value="ECO:0007669"/>
    <property type="project" value="InterPro"/>
</dbReference>
<evidence type="ECO:0000256" key="4">
    <source>
        <dbReference type="ARBA" id="ARBA00023163"/>
    </source>
</evidence>
<dbReference type="InterPro" id="IPR013325">
    <property type="entry name" value="RNA_pol_sigma_r2"/>
</dbReference>